<sequence length="86" mass="8975">MVDIESVKARLLESVRLMEGAIDHSTPVIDKLDEAGGQLAGVTKGSGHDQAGEALTMLNGAKDRVEEAVNLARGAIDEANAYAEAL</sequence>
<comment type="caution">
    <text evidence="1">The sequence shown here is derived from an EMBL/GenBank/DDBJ whole genome shotgun (WGS) entry which is preliminary data.</text>
</comment>
<evidence type="ECO:0000313" key="1">
    <source>
        <dbReference type="EMBL" id="MBB6039947.1"/>
    </source>
</evidence>
<keyword evidence="2" id="KW-1185">Reference proteome</keyword>
<evidence type="ECO:0000313" key="2">
    <source>
        <dbReference type="Proteomes" id="UP000548476"/>
    </source>
</evidence>
<protein>
    <submittedName>
        <fullName evidence="1">Uncharacterized protein</fullName>
    </submittedName>
</protein>
<name>A0A841G2T5_9ACTN</name>
<proteinExistence type="predicted"/>
<dbReference type="AlphaFoldDB" id="A0A841G2T5"/>
<gene>
    <name evidence="1" type="ORF">HNR73_007846</name>
</gene>
<dbReference type="Proteomes" id="UP000548476">
    <property type="component" value="Unassembled WGS sequence"/>
</dbReference>
<accession>A0A841G2T5</accession>
<reference evidence="1 2" key="1">
    <citation type="submission" date="2020-08" db="EMBL/GenBank/DDBJ databases">
        <title>Genomic Encyclopedia of Type Strains, Phase IV (KMG-IV): sequencing the most valuable type-strain genomes for metagenomic binning, comparative biology and taxonomic classification.</title>
        <authorList>
            <person name="Goeker M."/>
        </authorList>
    </citation>
    <scope>NUCLEOTIDE SEQUENCE [LARGE SCALE GENOMIC DNA]</scope>
    <source>
        <strain evidence="1 2">YIM 65646</strain>
    </source>
</reference>
<organism evidence="1 2">
    <name type="scientific">Phytomonospora endophytica</name>
    <dbReference type="NCBI Taxonomy" id="714109"/>
    <lineage>
        <taxon>Bacteria</taxon>
        <taxon>Bacillati</taxon>
        <taxon>Actinomycetota</taxon>
        <taxon>Actinomycetes</taxon>
        <taxon>Micromonosporales</taxon>
        <taxon>Micromonosporaceae</taxon>
        <taxon>Phytomonospora</taxon>
    </lineage>
</organism>
<dbReference type="RefSeq" id="WP_184793018.1">
    <property type="nucleotide sequence ID" value="NZ_BONT01000103.1"/>
</dbReference>
<dbReference type="EMBL" id="JACHGT010000027">
    <property type="protein sequence ID" value="MBB6039947.1"/>
    <property type="molecule type" value="Genomic_DNA"/>
</dbReference>